<dbReference type="Proteomes" id="UP000309016">
    <property type="component" value="Chromosome"/>
</dbReference>
<gene>
    <name evidence="1" type="ORF">FHG64_17925</name>
</gene>
<dbReference type="AlphaFoldDB" id="A0A5B7X6H9"/>
<organism evidence="1 2">
    <name type="scientific">Antarcticibacterium flavum</name>
    <dbReference type="NCBI Taxonomy" id="2058175"/>
    <lineage>
        <taxon>Bacteria</taxon>
        <taxon>Pseudomonadati</taxon>
        <taxon>Bacteroidota</taxon>
        <taxon>Flavobacteriia</taxon>
        <taxon>Flavobacteriales</taxon>
        <taxon>Flavobacteriaceae</taxon>
        <taxon>Antarcticibacterium</taxon>
    </lineage>
</organism>
<evidence type="ECO:0000313" key="2">
    <source>
        <dbReference type="Proteomes" id="UP000309016"/>
    </source>
</evidence>
<evidence type="ECO:0000313" key="1">
    <source>
        <dbReference type="EMBL" id="QCY71124.1"/>
    </source>
</evidence>
<reference evidence="1 2" key="1">
    <citation type="submission" date="2019-06" db="EMBL/GenBank/DDBJ databases">
        <title>Complete genome sequence of Antarcticibacterium flavum KCTC 52984T from an Antarctic marine sediment.</title>
        <authorList>
            <person name="Lee Y.M."/>
            <person name="Shin S.C."/>
        </authorList>
    </citation>
    <scope>NUCLEOTIDE SEQUENCE [LARGE SCALE GENOMIC DNA]</scope>
    <source>
        <strain evidence="1 2">KCTC 52984</strain>
    </source>
</reference>
<dbReference type="OrthoDB" id="1454565at2"/>
<dbReference type="RefSeq" id="WP_139067674.1">
    <property type="nucleotide sequence ID" value="NZ_CP040812.1"/>
</dbReference>
<dbReference type="EMBL" id="CP040812">
    <property type="protein sequence ID" value="QCY71124.1"/>
    <property type="molecule type" value="Genomic_DNA"/>
</dbReference>
<protein>
    <submittedName>
        <fullName evidence="1">Uncharacterized protein</fullName>
    </submittedName>
</protein>
<dbReference type="KEGG" id="afla:FHG64_17925"/>
<proteinExistence type="predicted"/>
<name>A0A5B7X6H9_9FLAO</name>
<accession>A0A5B7X6H9</accession>
<sequence>MSFNPLNGNIDFPLNEAPDDPHMGINFDYEFAGKRTGEMVSLLIHSWVIDHQGKVYSRKATYFLPRIDAVEAITKHIKTHLVNMGVDDMFCRRLMRDFEVDNEKAIPYGTMEFSRMVN</sequence>
<keyword evidence="2" id="KW-1185">Reference proteome</keyword>